<dbReference type="Gene3D" id="3.30.420.40">
    <property type="match status" value="3"/>
</dbReference>
<gene>
    <name evidence="2" type="ORF">B0T18DRAFT_155472</name>
</gene>
<dbReference type="InterPro" id="IPR043129">
    <property type="entry name" value="ATPase_NBD"/>
</dbReference>
<reference evidence="2" key="1">
    <citation type="submission" date="2023-06" db="EMBL/GenBank/DDBJ databases">
        <title>Genome-scale phylogeny and comparative genomics of the fungal order Sordariales.</title>
        <authorList>
            <consortium name="Lawrence Berkeley National Laboratory"/>
            <person name="Hensen N."/>
            <person name="Bonometti L."/>
            <person name="Westerberg I."/>
            <person name="Brannstrom I.O."/>
            <person name="Guillou S."/>
            <person name="Cros-Aarteil S."/>
            <person name="Calhoun S."/>
            <person name="Haridas S."/>
            <person name="Kuo A."/>
            <person name="Mondo S."/>
            <person name="Pangilinan J."/>
            <person name="Riley R."/>
            <person name="LaButti K."/>
            <person name="Andreopoulos B."/>
            <person name="Lipzen A."/>
            <person name="Chen C."/>
            <person name="Yanf M."/>
            <person name="Daum C."/>
            <person name="Ng V."/>
            <person name="Clum A."/>
            <person name="Steindorff A."/>
            <person name="Ohm R."/>
            <person name="Martin F."/>
            <person name="Silar P."/>
            <person name="Natvig D."/>
            <person name="Lalanne C."/>
            <person name="Gautier V."/>
            <person name="Ament-velasquez S.L."/>
            <person name="Kruys A."/>
            <person name="Hutchinson M.I."/>
            <person name="Powell A.J."/>
            <person name="Barry K."/>
            <person name="Miller A.N."/>
            <person name="Grigoriev I.V."/>
            <person name="Debuchy R."/>
            <person name="Gladieux P."/>
            <person name="Thoren M.H."/>
            <person name="Johannesson H."/>
        </authorList>
    </citation>
    <scope>NUCLEOTIDE SEQUENCE</scope>
    <source>
        <strain evidence="2">SMH3187-1</strain>
    </source>
</reference>
<evidence type="ECO:0000313" key="2">
    <source>
        <dbReference type="EMBL" id="KAK0746608.1"/>
    </source>
</evidence>
<evidence type="ECO:0000256" key="1">
    <source>
        <dbReference type="RuleBase" id="RU000487"/>
    </source>
</evidence>
<dbReference type="EMBL" id="JAUKUD010000004">
    <property type="protein sequence ID" value="KAK0746608.1"/>
    <property type="molecule type" value="Genomic_DNA"/>
</dbReference>
<evidence type="ECO:0000313" key="3">
    <source>
        <dbReference type="Proteomes" id="UP001172155"/>
    </source>
</evidence>
<organism evidence="2 3">
    <name type="scientific">Schizothecium vesticola</name>
    <dbReference type="NCBI Taxonomy" id="314040"/>
    <lineage>
        <taxon>Eukaryota</taxon>
        <taxon>Fungi</taxon>
        <taxon>Dikarya</taxon>
        <taxon>Ascomycota</taxon>
        <taxon>Pezizomycotina</taxon>
        <taxon>Sordariomycetes</taxon>
        <taxon>Sordariomycetidae</taxon>
        <taxon>Sordariales</taxon>
        <taxon>Schizotheciaceae</taxon>
        <taxon>Schizothecium</taxon>
    </lineage>
</organism>
<dbReference type="InterPro" id="IPR004000">
    <property type="entry name" value="Actin"/>
</dbReference>
<comment type="caution">
    <text evidence="2">The sequence shown here is derived from an EMBL/GenBank/DDBJ whole genome shotgun (WGS) entry which is preliminary data.</text>
</comment>
<name>A0AA40K5E8_9PEZI</name>
<dbReference type="AlphaFoldDB" id="A0AA40K5E8"/>
<dbReference type="FunFam" id="3.30.420.40:FF:000050">
    <property type="entry name" value="Actin, alpha skeletal muscle"/>
    <property type="match status" value="1"/>
</dbReference>
<accession>A0AA40K5E8</accession>
<dbReference type="Proteomes" id="UP001172155">
    <property type="component" value="Unassembled WGS sequence"/>
</dbReference>
<proteinExistence type="inferred from homology"/>
<dbReference type="PRINTS" id="PR00190">
    <property type="entry name" value="ACTIN"/>
</dbReference>
<keyword evidence="3" id="KW-1185">Reference proteome</keyword>
<dbReference type="PANTHER" id="PTHR11937">
    <property type="entry name" value="ACTIN"/>
    <property type="match status" value="1"/>
</dbReference>
<dbReference type="Pfam" id="PF00022">
    <property type="entry name" value="Actin"/>
    <property type="match status" value="2"/>
</dbReference>
<protein>
    <submittedName>
        <fullName evidence="2">Uncharacterized protein</fullName>
    </submittedName>
</protein>
<comment type="similarity">
    <text evidence="1">Belongs to the actin family.</text>
</comment>
<dbReference type="SMART" id="SM00268">
    <property type="entry name" value="ACTIN"/>
    <property type="match status" value="1"/>
</dbReference>
<sequence length="327" mass="35057">MSDNGIPVVFDNSNPTKTKAGFAGQDSPRIVFPSIVARQRVHAVCNPPPPKDIWVGDEIALSQNPLLTTSHPMRDDGAINNPDDLEHLWRHAYRTLSVESESQSLLVVDRCIFAPPRKTKEMMAQIAFETFSVPGLYVGHADGLEVCCRPGMEGGTGLSVYSGEGYSSAVPVVDGAVLGHAAVRVGLGGDGAGRAYALPDGNVIDLGDGGVRAVEALFDGGPDSPGIGSAMSMAMGKCDRHVRKDVVANVVFSGRNTQFPGFEPRLERELRSLFPDWNGCVRPPVDPDHSAWVAGSMLASLSTFRAMTITYAEYDETGPTMVHRKCF</sequence>
<dbReference type="SUPFAM" id="SSF53067">
    <property type="entry name" value="Actin-like ATPase domain"/>
    <property type="match status" value="2"/>
</dbReference>